<dbReference type="InterPro" id="IPR002110">
    <property type="entry name" value="Ankyrin_rpt"/>
</dbReference>
<keyword evidence="2 3" id="KW-0040">ANK repeat</keyword>
<feature type="region of interest" description="Disordered" evidence="4">
    <location>
        <begin position="1407"/>
        <end position="1449"/>
    </location>
</feature>
<feature type="compositionally biased region" description="Polar residues" evidence="4">
    <location>
        <begin position="1423"/>
        <end position="1437"/>
    </location>
</feature>
<feature type="compositionally biased region" description="Pro residues" evidence="4">
    <location>
        <begin position="1358"/>
        <end position="1368"/>
    </location>
</feature>
<feature type="compositionally biased region" description="Acidic residues" evidence="4">
    <location>
        <begin position="225"/>
        <end position="300"/>
    </location>
</feature>
<dbReference type="OrthoDB" id="341259at2759"/>
<dbReference type="PANTHER" id="PTHR24198:SF165">
    <property type="entry name" value="ANKYRIN REPEAT-CONTAINING PROTEIN-RELATED"/>
    <property type="match status" value="1"/>
</dbReference>
<dbReference type="InterPro" id="IPR007639">
    <property type="entry name" value="Gln-tRNA-synth_Ib_RNA-bd_N"/>
</dbReference>
<feature type="region of interest" description="Disordered" evidence="4">
    <location>
        <begin position="867"/>
        <end position="940"/>
    </location>
</feature>
<feature type="region of interest" description="Disordered" evidence="4">
    <location>
        <begin position="1355"/>
        <end position="1375"/>
    </location>
</feature>
<feature type="compositionally biased region" description="Polar residues" evidence="4">
    <location>
        <begin position="1517"/>
        <end position="1536"/>
    </location>
</feature>
<dbReference type="InterPro" id="IPR009060">
    <property type="entry name" value="UBA-like_sf"/>
</dbReference>
<dbReference type="SMART" id="SM00248">
    <property type="entry name" value="ANK"/>
    <property type="match status" value="3"/>
</dbReference>
<feature type="compositionally biased region" description="Low complexity" evidence="4">
    <location>
        <begin position="721"/>
        <end position="736"/>
    </location>
</feature>
<feature type="region of interest" description="Disordered" evidence="4">
    <location>
        <begin position="625"/>
        <end position="825"/>
    </location>
</feature>
<feature type="compositionally biased region" description="Basic and acidic residues" evidence="4">
    <location>
        <begin position="384"/>
        <end position="402"/>
    </location>
</feature>
<feature type="region of interest" description="Disordered" evidence="4">
    <location>
        <begin position="1265"/>
        <end position="1289"/>
    </location>
</feature>
<feature type="compositionally biased region" description="Pro residues" evidence="4">
    <location>
        <begin position="805"/>
        <end position="814"/>
    </location>
</feature>
<protein>
    <recommendedName>
        <fullName evidence="5">UBA domain-containing protein</fullName>
    </recommendedName>
</protein>
<accession>A0A9P6RGW4</accession>
<gene>
    <name evidence="6" type="ORF">BGZ99_005120</name>
</gene>
<dbReference type="SMART" id="SM00165">
    <property type="entry name" value="UBA"/>
    <property type="match status" value="1"/>
</dbReference>
<dbReference type="CDD" id="cd22249">
    <property type="entry name" value="UDM1_RNF168_RNF169-like"/>
    <property type="match status" value="2"/>
</dbReference>
<feature type="compositionally biased region" description="Polar residues" evidence="4">
    <location>
        <begin position="898"/>
        <end position="908"/>
    </location>
</feature>
<dbReference type="Pfam" id="PF00627">
    <property type="entry name" value="UBA"/>
    <property type="match status" value="1"/>
</dbReference>
<keyword evidence="7" id="KW-1185">Reference proteome</keyword>
<feature type="region of interest" description="Disordered" evidence="4">
    <location>
        <begin position="210"/>
        <end position="301"/>
    </location>
</feature>
<evidence type="ECO:0000313" key="6">
    <source>
        <dbReference type="EMBL" id="KAG0319388.1"/>
    </source>
</evidence>
<dbReference type="PROSITE" id="PS50088">
    <property type="entry name" value="ANK_REPEAT"/>
    <property type="match status" value="2"/>
</dbReference>
<feature type="repeat" description="ANK" evidence="3">
    <location>
        <begin position="473"/>
        <end position="505"/>
    </location>
</feature>
<dbReference type="InterPro" id="IPR042558">
    <property type="entry name" value="Gln-tRNA-synth_Ib_RNA-bd_N_1"/>
</dbReference>
<proteinExistence type="predicted"/>
<dbReference type="CDD" id="cd14306">
    <property type="entry name" value="UBA_VP13D"/>
    <property type="match status" value="1"/>
</dbReference>
<feature type="compositionally biased region" description="Polar residues" evidence="4">
    <location>
        <begin position="773"/>
        <end position="784"/>
    </location>
</feature>
<evidence type="ECO:0000256" key="4">
    <source>
        <dbReference type="SAM" id="MobiDB-lite"/>
    </source>
</evidence>
<dbReference type="Pfam" id="PF04558">
    <property type="entry name" value="tRNA_synt_1c_R1"/>
    <property type="match status" value="1"/>
</dbReference>
<dbReference type="SUPFAM" id="SSF48403">
    <property type="entry name" value="Ankyrin repeat"/>
    <property type="match status" value="1"/>
</dbReference>
<evidence type="ECO:0000256" key="2">
    <source>
        <dbReference type="ARBA" id="ARBA00023043"/>
    </source>
</evidence>
<evidence type="ECO:0000313" key="7">
    <source>
        <dbReference type="Proteomes" id="UP000738325"/>
    </source>
</evidence>
<feature type="compositionally biased region" description="Low complexity" evidence="4">
    <location>
        <begin position="924"/>
        <end position="934"/>
    </location>
</feature>
<dbReference type="Proteomes" id="UP000738325">
    <property type="component" value="Unassembled WGS sequence"/>
</dbReference>
<dbReference type="SUPFAM" id="SSF46934">
    <property type="entry name" value="UBA-like"/>
    <property type="match status" value="1"/>
</dbReference>
<dbReference type="FunFam" id="1.10.8.1290:FF:000002">
    <property type="entry name" value="Glutamine--tRNA ligase cytoplasmic"/>
    <property type="match status" value="1"/>
</dbReference>
<dbReference type="Gene3D" id="1.10.8.1290">
    <property type="entry name" value="Glutaminyl-tRNA synthetase, non-specific RNA binding region part 1, domain 1"/>
    <property type="match status" value="1"/>
</dbReference>
<feature type="domain" description="UBA" evidence="5">
    <location>
        <begin position="829"/>
        <end position="869"/>
    </location>
</feature>
<dbReference type="InterPro" id="IPR015940">
    <property type="entry name" value="UBA"/>
</dbReference>
<dbReference type="GO" id="GO:0006418">
    <property type="term" value="P:tRNA aminoacylation for protein translation"/>
    <property type="evidence" value="ECO:0007669"/>
    <property type="project" value="InterPro"/>
</dbReference>
<feature type="compositionally biased region" description="Basic residues" evidence="4">
    <location>
        <begin position="691"/>
        <end position="700"/>
    </location>
</feature>
<feature type="compositionally biased region" description="Low complexity" evidence="4">
    <location>
        <begin position="997"/>
        <end position="1014"/>
    </location>
</feature>
<feature type="compositionally biased region" description="Polar residues" evidence="4">
    <location>
        <begin position="1272"/>
        <end position="1288"/>
    </location>
</feature>
<evidence type="ECO:0000256" key="1">
    <source>
        <dbReference type="ARBA" id="ARBA00022737"/>
    </source>
</evidence>
<evidence type="ECO:0000256" key="3">
    <source>
        <dbReference type="PROSITE-ProRule" id="PRU00023"/>
    </source>
</evidence>
<feature type="repeat" description="ANK" evidence="3">
    <location>
        <begin position="542"/>
        <end position="574"/>
    </location>
</feature>
<keyword evidence="1" id="KW-0677">Repeat</keyword>
<feature type="region of interest" description="Disordered" evidence="4">
    <location>
        <begin position="384"/>
        <end position="404"/>
    </location>
</feature>
<dbReference type="Pfam" id="PF00023">
    <property type="entry name" value="Ank"/>
    <property type="match status" value="1"/>
</dbReference>
<feature type="compositionally biased region" description="Gly residues" evidence="4">
    <location>
        <begin position="681"/>
        <end position="690"/>
    </location>
</feature>
<feature type="region of interest" description="Disordered" evidence="4">
    <location>
        <begin position="1574"/>
        <end position="1608"/>
    </location>
</feature>
<dbReference type="GO" id="GO:0005524">
    <property type="term" value="F:ATP binding"/>
    <property type="evidence" value="ECO:0007669"/>
    <property type="project" value="InterPro"/>
</dbReference>
<comment type="caution">
    <text evidence="6">The sequence shown here is derived from an EMBL/GenBank/DDBJ whole genome shotgun (WGS) entry which is preliminary data.</text>
</comment>
<name>A0A9P6RGW4_9FUNG</name>
<organism evidence="6 7">
    <name type="scientific">Dissophora globulifera</name>
    <dbReference type="NCBI Taxonomy" id="979702"/>
    <lineage>
        <taxon>Eukaryota</taxon>
        <taxon>Fungi</taxon>
        <taxon>Fungi incertae sedis</taxon>
        <taxon>Mucoromycota</taxon>
        <taxon>Mortierellomycotina</taxon>
        <taxon>Mortierellomycetes</taxon>
        <taxon>Mortierellales</taxon>
        <taxon>Mortierellaceae</taxon>
        <taxon>Dissophora</taxon>
    </lineage>
</organism>
<dbReference type="GO" id="GO:0004812">
    <property type="term" value="F:aminoacyl-tRNA ligase activity"/>
    <property type="evidence" value="ECO:0007669"/>
    <property type="project" value="InterPro"/>
</dbReference>
<dbReference type="EMBL" id="JAAAIP010000325">
    <property type="protein sequence ID" value="KAG0319388.1"/>
    <property type="molecule type" value="Genomic_DNA"/>
</dbReference>
<feature type="region of interest" description="Disordered" evidence="4">
    <location>
        <begin position="1504"/>
        <end position="1544"/>
    </location>
</feature>
<dbReference type="PANTHER" id="PTHR24198">
    <property type="entry name" value="ANKYRIN REPEAT AND PROTEIN KINASE DOMAIN-CONTAINING PROTEIN"/>
    <property type="match status" value="1"/>
</dbReference>
<dbReference type="InterPro" id="IPR041969">
    <property type="entry name" value="VP13D_UBA"/>
</dbReference>
<dbReference type="Gene3D" id="1.25.40.20">
    <property type="entry name" value="Ankyrin repeat-containing domain"/>
    <property type="match status" value="2"/>
</dbReference>
<dbReference type="PROSITE" id="PS50030">
    <property type="entry name" value="UBA"/>
    <property type="match status" value="1"/>
</dbReference>
<sequence length="1608" mass="173718">MADHLVPLFQNIGLTEQKAKETAKNKNLAPTLERAITTAGFHDKPSEKSTGALLYHLASTITPGAVPHLDYIATAIRDSKLTTADQVSAAIKFVNGKQEIDEAAFDEECGVGLSNAVVKRIATALTQHNHLGGNPAGAKSDDLLQDSGKDLIVWPSPETLMELYTRLLRDNQEVLTDQSFVVSSFTTSLAEKLEQQLGHSRRQLARQREPCGCGIDHDDQNLLDFPDDSYEDEPDEEGYEDEDDDDDDDDDDEDDEDEDDGDYDDGDDEDDEDDEYEDDSLDEDNDDDDNDEEFEDDTEQDVIYRAHYKSGKFVGTKLVGVLEHEKRMFAAMLKVRDNKKRWEEEVRKEKLQSAQKRKQEEERIQLLQRLRLEDEERRKRELQEKLRKEKHEQEMRKKREASEGFQRARSKLFTSALEGNVGVVSRILEISPEESKSIPGLPPSSTLLTTLVTGWEFPAAMEGSVGSGEKPGMQETLLHVATRSGSLELVSYLVGKGAPLDALDCDGRMPLHTAADCCAPLEICKLLLEKSMYHIDRGCVATGKTALHYAAQHGYGELVALLLQHHARVNVVDSQGNTPEMLAKAGLDREKSSKAKAQKYRSALQHIQKAITVIKEAQRQRDALVEEQRRKDEELAREEAEKDRAARRKQEEKLEADQRRREEEEKELERLKALTADPHGQNGGGGGGGGGKKKKKKKGKGGNETAPTSKETPTLPAKTLAAVSNNAVAKSNSPSPRGSPAINTQTVVVQPVAETPAPSDAVLKSPALAPKASTPSIITPSAAPSNRHDASAAVAAAAVAAPSALPTPPSPSPPKAASTRLAKVKTNYRPSQSVVARMADMGFPERDSRKALIQTEGRVEEAIELLTSGAPLAEDSEDEAERAAEEAARRKALVKETTFATTKASPKWTSSPHTPSTIPPSPPTQSTSGHPPSSAKSTNSQQTLLGVLTGAGRQGSVSAPTSKGSASHPIQILQRQPALAPHVQLRSVPTQVLQRPSMHAHAHALSSSSSSTSSRALKKSFQGQETPILTHSASPTLSASNPTPFLAPLTAPLAPPVRARYSYGASSVQSTSQPPSALLPLTNTRHHVANTMAPQLQEYGQPGVNPYSSSTLSPSMAPAANSAAQEFLWTDMPENIRPGIAQAALHPTHPMPSTGRDGLWPAQTALLSRQDIVSSPQFNATQSTLPLSAERHGVAIETRQHSYDLHSTSVDDMLRYSQMDMLDGDQDEDNDDDMIEDVLAMTGTMDLDAMENSLSNFNMAALGAPGSRPKAGSSTAVGQGRTSSSSAARNPVASLWEYGSFTQDINHLGQQWSSSQRSDSHIAAEAHAGDSHGVDAYQPWNAGSGFEYVQDMRQQLPPSLPPSLPPPPHHQHHPFHQHVPKVSAEAGSNGVAEVDLLSYVDNLVGSPPRHPPRLPAYIPMNSAPGSSHSDVSPNGFSDDTAGYLGQSPLSNSSTTLMMGNYSQSTSLGSNGGGGGGNSFGYMGHGNGERSYSGRVSVSADAYHYTQQPEQQRHETRTVPTVSLESSMSTDSRTATGSKMARGSQRWITTTAATDSQTELSAGVQALNHALEYSRYPKLNTPQSSRGSHASPVEGGGSGAEQYEQRSER</sequence>
<feature type="compositionally biased region" description="Low complexity" evidence="4">
    <location>
        <begin position="791"/>
        <end position="804"/>
    </location>
</feature>
<dbReference type="Pfam" id="PF12796">
    <property type="entry name" value="Ank_2"/>
    <property type="match status" value="1"/>
</dbReference>
<feature type="compositionally biased region" description="Basic and acidic residues" evidence="4">
    <location>
        <begin position="625"/>
        <end position="672"/>
    </location>
</feature>
<dbReference type="Gene3D" id="1.10.8.10">
    <property type="entry name" value="DNA helicase RuvA subunit, C-terminal domain"/>
    <property type="match status" value="1"/>
</dbReference>
<dbReference type="InterPro" id="IPR036770">
    <property type="entry name" value="Ankyrin_rpt-contain_sf"/>
</dbReference>
<dbReference type="GO" id="GO:0005737">
    <property type="term" value="C:cytoplasm"/>
    <property type="evidence" value="ECO:0007669"/>
    <property type="project" value="InterPro"/>
</dbReference>
<dbReference type="PROSITE" id="PS50297">
    <property type="entry name" value="ANK_REP_REGION"/>
    <property type="match status" value="2"/>
</dbReference>
<feature type="region of interest" description="Disordered" evidence="4">
    <location>
        <begin position="992"/>
        <end position="1026"/>
    </location>
</feature>
<evidence type="ECO:0000259" key="5">
    <source>
        <dbReference type="PROSITE" id="PS50030"/>
    </source>
</evidence>
<reference evidence="6" key="1">
    <citation type="journal article" date="2020" name="Fungal Divers.">
        <title>Resolving the Mortierellaceae phylogeny through synthesis of multi-gene phylogenetics and phylogenomics.</title>
        <authorList>
            <person name="Vandepol N."/>
            <person name="Liber J."/>
            <person name="Desiro A."/>
            <person name="Na H."/>
            <person name="Kennedy M."/>
            <person name="Barry K."/>
            <person name="Grigoriev I.V."/>
            <person name="Miller A.N."/>
            <person name="O'Donnell K."/>
            <person name="Stajich J.E."/>
            <person name="Bonito G."/>
        </authorList>
    </citation>
    <scope>NUCLEOTIDE SEQUENCE</scope>
    <source>
        <strain evidence="6">REB-010B</strain>
    </source>
</reference>